<organism evidence="3 4">
    <name type="scientific">Proteiniclasticum sediminis</name>
    <dbReference type="NCBI Taxonomy" id="2804028"/>
    <lineage>
        <taxon>Bacteria</taxon>
        <taxon>Bacillati</taxon>
        <taxon>Bacillota</taxon>
        <taxon>Clostridia</taxon>
        <taxon>Eubacteriales</taxon>
        <taxon>Clostridiaceae</taxon>
        <taxon>Proteiniclasticum</taxon>
    </lineage>
</organism>
<dbReference type="RefSeq" id="WP_211800311.1">
    <property type="nucleotide sequence ID" value="NZ_JAGSCS010000004.1"/>
</dbReference>
<feature type="transmembrane region" description="Helical" evidence="1">
    <location>
        <begin position="16"/>
        <end position="35"/>
    </location>
</feature>
<dbReference type="GO" id="GO:0004175">
    <property type="term" value="F:endopeptidase activity"/>
    <property type="evidence" value="ECO:0007669"/>
    <property type="project" value="UniProtKB-ARBA"/>
</dbReference>
<keyword evidence="1" id="KW-0472">Membrane</keyword>
<keyword evidence="3" id="KW-0378">Hydrolase</keyword>
<dbReference type="Proteomes" id="UP000675379">
    <property type="component" value="Unassembled WGS sequence"/>
</dbReference>
<dbReference type="GO" id="GO:0080120">
    <property type="term" value="P:CAAX-box protein maturation"/>
    <property type="evidence" value="ECO:0007669"/>
    <property type="project" value="UniProtKB-ARBA"/>
</dbReference>
<dbReference type="EMBL" id="JAGSCS010000004">
    <property type="protein sequence ID" value="MBR0575736.1"/>
    <property type="molecule type" value="Genomic_DNA"/>
</dbReference>
<dbReference type="InterPro" id="IPR003675">
    <property type="entry name" value="Rce1/LyrA-like_dom"/>
</dbReference>
<feature type="transmembrane region" description="Helical" evidence="1">
    <location>
        <begin position="47"/>
        <end position="71"/>
    </location>
</feature>
<evidence type="ECO:0000313" key="4">
    <source>
        <dbReference type="Proteomes" id="UP000675379"/>
    </source>
</evidence>
<proteinExistence type="predicted"/>
<keyword evidence="1" id="KW-0812">Transmembrane</keyword>
<feature type="domain" description="CAAX prenyl protease 2/Lysostaphin resistance protein A-like" evidence="2">
    <location>
        <begin position="123"/>
        <end position="221"/>
    </location>
</feature>
<reference evidence="3" key="1">
    <citation type="submission" date="2021-04" db="EMBL/GenBank/DDBJ databases">
        <title>Proteiniclasticum sedimins sp. nov., an obligate anaerobic bacterium isolated from anaerobic sludge.</title>
        <authorList>
            <person name="Liu J."/>
        </authorList>
    </citation>
    <scope>NUCLEOTIDE SEQUENCE</scope>
    <source>
        <strain evidence="3">BAD-10</strain>
    </source>
</reference>
<evidence type="ECO:0000256" key="1">
    <source>
        <dbReference type="SAM" id="Phobius"/>
    </source>
</evidence>
<keyword evidence="3" id="KW-0482">Metalloprotease</keyword>
<evidence type="ECO:0000259" key="2">
    <source>
        <dbReference type="Pfam" id="PF02517"/>
    </source>
</evidence>
<keyword evidence="3" id="KW-0645">Protease</keyword>
<dbReference type="AlphaFoldDB" id="A0A941CR14"/>
<accession>A0A941CR14</accession>
<dbReference type="Pfam" id="PF02517">
    <property type="entry name" value="Rce1-like"/>
    <property type="match status" value="1"/>
</dbReference>
<gene>
    <name evidence="3" type="ORF">KCG48_05190</name>
</gene>
<feature type="transmembrane region" description="Helical" evidence="1">
    <location>
        <begin position="183"/>
        <end position="202"/>
    </location>
</feature>
<feature type="transmembrane region" description="Helical" evidence="1">
    <location>
        <begin position="83"/>
        <end position="104"/>
    </location>
</feature>
<sequence length="240" mass="26487">MKDIFYPLNRSRRKGLHLALLVFGAAAMMLVDVFLQLSYGQRSLVKGILFLILPLIYSRMTPGFHLLGVFGKGAGKKGFLSSLLLGVLVYGGLMGLYLLIQGFLDLKQIESAIVTNMSVDRENFLPVALYISFGNSLLEEFFFRGFGCLKLGDKSSRLFAYSVSAALFALYHLPMVSGWTSPLITGLGIFGLFLSGIFFNLLNAGKGNLYNSYMVHMFANFAINTIGLQMFGLIRLPFLG</sequence>
<protein>
    <submittedName>
        <fullName evidence="3">CPBP family intramembrane metalloprotease</fullName>
    </submittedName>
</protein>
<feature type="transmembrane region" description="Helical" evidence="1">
    <location>
        <begin position="124"/>
        <end position="146"/>
    </location>
</feature>
<comment type="caution">
    <text evidence="3">The sequence shown here is derived from an EMBL/GenBank/DDBJ whole genome shotgun (WGS) entry which is preliminary data.</text>
</comment>
<feature type="transmembrane region" description="Helical" evidence="1">
    <location>
        <begin position="214"/>
        <end position="234"/>
    </location>
</feature>
<feature type="transmembrane region" description="Helical" evidence="1">
    <location>
        <begin position="158"/>
        <end position="177"/>
    </location>
</feature>
<name>A0A941CR14_9CLOT</name>
<dbReference type="GO" id="GO:0008237">
    <property type="term" value="F:metallopeptidase activity"/>
    <property type="evidence" value="ECO:0007669"/>
    <property type="project" value="UniProtKB-KW"/>
</dbReference>
<keyword evidence="1" id="KW-1133">Transmembrane helix</keyword>
<evidence type="ECO:0000313" key="3">
    <source>
        <dbReference type="EMBL" id="MBR0575736.1"/>
    </source>
</evidence>
<keyword evidence="4" id="KW-1185">Reference proteome</keyword>